<evidence type="ECO:0000313" key="1">
    <source>
        <dbReference type="EMBL" id="APR99808.1"/>
    </source>
</evidence>
<accession>A0A1L6MWL5</accession>
<dbReference type="KEGG" id="pabo:BCY86_03290"/>
<keyword evidence="2" id="KW-1185">Reference proteome</keyword>
<organism evidence="1 2">
    <name type="scientific">Pajaroellobacter abortibovis</name>
    <dbReference type="NCBI Taxonomy" id="1882918"/>
    <lineage>
        <taxon>Bacteria</taxon>
        <taxon>Pseudomonadati</taxon>
        <taxon>Myxococcota</taxon>
        <taxon>Polyangia</taxon>
        <taxon>Polyangiales</taxon>
        <taxon>Polyangiaceae</taxon>
    </lineage>
</organism>
<evidence type="ECO:0000313" key="2">
    <source>
        <dbReference type="Proteomes" id="UP000185544"/>
    </source>
</evidence>
<sequence length="142" mass="15788">MLQAGTPPALSIPRNRLYKDDKPLLTKFAACLLLSIKSFSTALCSSPLLAQPSEHTALPNFQREQANRLPSSSLHRSTHRSWSPKEAKLISVTHHASQQKDEMIVQSGFPTSVVASILLTLTLEYVVLEEPKGFFRFSIDMP</sequence>
<protein>
    <submittedName>
        <fullName evidence="1">Uncharacterized protein</fullName>
    </submittedName>
</protein>
<name>A0A1L6MWL5_9BACT</name>
<dbReference type="Proteomes" id="UP000185544">
    <property type="component" value="Chromosome"/>
</dbReference>
<dbReference type="AlphaFoldDB" id="A0A1L6MWL5"/>
<proteinExistence type="predicted"/>
<dbReference type="EMBL" id="CP016908">
    <property type="protein sequence ID" value="APR99808.1"/>
    <property type="molecule type" value="Genomic_DNA"/>
</dbReference>
<gene>
    <name evidence="1" type="ORF">BCY86_03290</name>
</gene>
<reference evidence="1 2" key="1">
    <citation type="submission" date="2016-08" db="EMBL/GenBank/DDBJ databases">
        <title>Identification and validation of antigenic proteins from Pajaroellobacter abortibovis using de-novo genome sequence assembly and reverse vaccinology.</title>
        <authorList>
            <person name="Welly B.T."/>
            <person name="Miller M.R."/>
            <person name="Stott J.L."/>
            <person name="Blanchard M.T."/>
            <person name="Islas-Trejo A.D."/>
            <person name="O'Rourke S.M."/>
            <person name="Young A.E."/>
            <person name="Medrano J.F."/>
            <person name="Van Eenennaam A.L."/>
        </authorList>
    </citation>
    <scope>NUCLEOTIDE SEQUENCE [LARGE SCALE GENOMIC DNA]</scope>
    <source>
        <strain evidence="1 2">BTF92-0548A/99-0131</strain>
    </source>
</reference>